<keyword evidence="1" id="KW-0175">Coiled coil</keyword>
<feature type="coiled-coil region" evidence="1">
    <location>
        <begin position="121"/>
        <end position="183"/>
    </location>
</feature>
<sequence length="269" mass="30807">MSATNKNQEKEHAGAPNDSDDDFKYEEVSLEDDWSLTEGEEDLDATVKAIQNRAEANARAATSKRKTHQPEAVDDFLRNFLFHAGMTETLDCFQTEWTEMMQKGLVDAERVGVVPDVYIDNLRLDSELKNAQREREEYRLAASAAAETLVRVQKARDFHRLQHKRVVQEKNRLIEEIRRLKVQCNNYEPAIKRMNEKYHAVLKQTVLVTLERDKALGRVNRQSAQDNTHFCGDAGEEEINKKGEASVKGTTRPVTQPKSPTSRPHRESD</sequence>
<feature type="region of interest" description="Disordered" evidence="2">
    <location>
        <begin position="1"/>
        <end position="41"/>
    </location>
</feature>
<evidence type="ECO:0000256" key="1">
    <source>
        <dbReference type="SAM" id="Coils"/>
    </source>
</evidence>
<organism evidence="3 4">
    <name type="scientific">Lates calcarifer</name>
    <name type="common">Barramundi</name>
    <name type="synonym">Holocentrus calcarifer</name>
    <dbReference type="NCBI Taxonomy" id="8187"/>
    <lineage>
        <taxon>Eukaryota</taxon>
        <taxon>Metazoa</taxon>
        <taxon>Chordata</taxon>
        <taxon>Craniata</taxon>
        <taxon>Vertebrata</taxon>
        <taxon>Euteleostomi</taxon>
        <taxon>Actinopterygii</taxon>
        <taxon>Neopterygii</taxon>
        <taxon>Teleostei</taxon>
        <taxon>Neoteleostei</taxon>
        <taxon>Acanthomorphata</taxon>
        <taxon>Carangaria</taxon>
        <taxon>Carangaria incertae sedis</taxon>
        <taxon>Centropomidae</taxon>
        <taxon>Lates</taxon>
    </lineage>
</organism>
<evidence type="ECO:0000256" key="2">
    <source>
        <dbReference type="SAM" id="MobiDB-lite"/>
    </source>
</evidence>
<proteinExistence type="predicted"/>
<reference evidence="4" key="1">
    <citation type="submission" date="2025-08" db="UniProtKB">
        <authorList>
            <consortium name="RefSeq"/>
        </authorList>
    </citation>
    <scope>IDENTIFICATION</scope>
    <source>
        <tissue evidence="4">Brain</tissue>
    </source>
</reference>
<dbReference type="PANTHER" id="PTHR14604:SF3">
    <property type="entry name" value="SPERM-ASSOCIATED ANTIGEN 16 PROTEIN"/>
    <property type="match status" value="1"/>
</dbReference>
<dbReference type="Proteomes" id="UP000694890">
    <property type="component" value="Linkage group LG24"/>
</dbReference>
<dbReference type="KEGG" id="lcf:108894445"/>
<protein>
    <submittedName>
        <fullName evidence="4">Sperm-associated antigen 16 protein</fullName>
    </submittedName>
</protein>
<dbReference type="InterPro" id="IPR050995">
    <property type="entry name" value="WD-F-box_domain-protein"/>
</dbReference>
<gene>
    <name evidence="4" type="primary">LOC108894445</name>
</gene>
<dbReference type="AlphaFoldDB" id="A0AAJ8AXJ1"/>
<dbReference type="PANTHER" id="PTHR14604">
    <property type="entry name" value="WD40 REPEAT PF20"/>
    <property type="match status" value="1"/>
</dbReference>
<dbReference type="RefSeq" id="XP_050922549.1">
    <property type="nucleotide sequence ID" value="XM_051066592.1"/>
</dbReference>
<feature type="compositionally biased region" description="Acidic residues" evidence="2">
    <location>
        <begin position="18"/>
        <end position="41"/>
    </location>
</feature>
<evidence type="ECO:0000313" key="3">
    <source>
        <dbReference type="Proteomes" id="UP000694890"/>
    </source>
</evidence>
<dbReference type="GO" id="GO:0035082">
    <property type="term" value="P:axoneme assembly"/>
    <property type="evidence" value="ECO:0007669"/>
    <property type="project" value="TreeGrafter"/>
</dbReference>
<name>A0AAJ8AXJ1_LATCA</name>
<dbReference type="GO" id="GO:1990716">
    <property type="term" value="C:axonemal central apparatus"/>
    <property type="evidence" value="ECO:0007669"/>
    <property type="project" value="TreeGrafter"/>
</dbReference>
<feature type="region of interest" description="Disordered" evidence="2">
    <location>
        <begin position="219"/>
        <end position="269"/>
    </location>
</feature>
<accession>A0AAJ8AXJ1</accession>
<feature type="compositionally biased region" description="Polar residues" evidence="2">
    <location>
        <begin position="248"/>
        <end position="262"/>
    </location>
</feature>
<dbReference type="GeneID" id="108894445"/>
<evidence type="ECO:0000313" key="4">
    <source>
        <dbReference type="RefSeq" id="XP_050922549.1"/>
    </source>
</evidence>